<reference evidence="3 4" key="1">
    <citation type="submission" date="2016-11" db="EMBL/GenBank/DDBJ databases">
        <authorList>
            <person name="Jaros S."/>
            <person name="Januszkiewicz K."/>
            <person name="Wedrychowicz H."/>
        </authorList>
    </citation>
    <scope>NUCLEOTIDE SEQUENCE [LARGE SCALE GENOMIC DNA]</scope>
    <source>
        <strain evidence="3 4">CECT 7868</strain>
    </source>
</reference>
<keyword evidence="2" id="KW-0472">Membrane</keyword>
<dbReference type="EMBL" id="FQXZ01000014">
    <property type="protein sequence ID" value="SHI06898.1"/>
    <property type="molecule type" value="Genomic_DNA"/>
</dbReference>
<name>A0A1M5Y510_9VIBR</name>
<dbReference type="Proteomes" id="UP000184608">
    <property type="component" value="Unassembled WGS sequence"/>
</dbReference>
<evidence type="ECO:0000256" key="1">
    <source>
        <dbReference type="SAM" id="MobiDB-lite"/>
    </source>
</evidence>
<feature type="transmembrane region" description="Helical" evidence="2">
    <location>
        <begin position="795"/>
        <end position="818"/>
    </location>
</feature>
<sequence>MIQFLFRCLKNRSSGPVSLLPWLLFFVLIVWGFILSVPATPATAQEAPTSQSAAGPVLSSSNYQTCNLRLRDGKAPGDIRTIQYQLNALYQDNSQFPQDDKYLNDGRWGPVTRRWLAYFCAEFDVVQPAAYQAFMESILIDLDRATYLNALYPNWRGYIAPKNLLHLKNSDIANKIIAGIVEKTSQPALQTEVNTPDSTDYYQLTTADFTQLSQRQSTLAALKKLASQQFEQRSELYNSLRAAFTKLGKSVDIDALITSQILNLPAAPAQSLNIQSGDSANSTRSQADSGQAKNSDQQTTIKFQSATPQQISWQMKPGALQDTLNQENLVPVDKALLKKLAPLQNQVFASDLLIAMAFKLAGLPTSGEAVESILNLAKKTGDMPQSDSPMLWQAPDNCGCQDSKPAIQSDGTFYGFAPYWSLAGQHKKKDQPAYETIRFSQLDRIGYTAAVIKPDGDDIALILPPNWQNRTEYTRFIQMAERYRSAVDLVVTTPKHMTKSQLIQILTKRTGKTDDLVSMLVAAVKQPLDKRFVNRMKPILSFGLSPVPTMGDGVTLYLDLSPLNDEASQQVFVDFIRRLKAALQGVPVSEQLTATPGDRYFLNLVIPVRTITSHTYGDPQNIYRLGNLKQLARLTNLIITLPGDPASNPPSHVADNSQTSSSQTPGSQTTSSQKTKQNTASDNGYELDEISQIRELQAWLGGQPDQETVARIFPDIVPVLVTADSREQQTALNRLVRLSSWNFAGAAYWPVPLSEANQTLVSETFFPETPSVYPLMSELRQSFSRLMNVVCPNRWLLRVALAGVFTILIVLLVSSVWIYPLRRHLNSLPFVAVCCAAVLSLMLVFIADPFFMHYKIEIVFAFMLLTGLILATAWLVNREGEKP</sequence>
<dbReference type="STRING" id="1216006.VA7868_01485"/>
<organism evidence="3 4">
    <name type="scientific">Vibrio aerogenes CECT 7868</name>
    <dbReference type="NCBI Taxonomy" id="1216006"/>
    <lineage>
        <taxon>Bacteria</taxon>
        <taxon>Pseudomonadati</taxon>
        <taxon>Pseudomonadota</taxon>
        <taxon>Gammaproteobacteria</taxon>
        <taxon>Vibrionales</taxon>
        <taxon>Vibrionaceae</taxon>
        <taxon>Vibrio</taxon>
    </lineage>
</organism>
<feature type="transmembrane region" description="Helical" evidence="2">
    <location>
        <begin position="858"/>
        <end position="876"/>
    </location>
</feature>
<keyword evidence="2" id="KW-1133">Transmembrane helix</keyword>
<protein>
    <submittedName>
        <fullName evidence="3">Uncharacterized protein</fullName>
    </submittedName>
</protein>
<evidence type="ECO:0000256" key="2">
    <source>
        <dbReference type="SAM" id="Phobius"/>
    </source>
</evidence>
<dbReference type="RefSeq" id="WP_073603217.1">
    <property type="nucleotide sequence ID" value="NZ_FQXZ01000014.1"/>
</dbReference>
<gene>
    <name evidence="3" type="ORF">VA7868_01485</name>
</gene>
<accession>A0A1M5Y510</accession>
<feature type="region of interest" description="Disordered" evidence="1">
    <location>
        <begin position="642"/>
        <end position="684"/>
    </location>
</feature>
<keyword evidence="4" id="KW-1185">Reference proteome</keyword>
<feature type="compositionally biased region" description="Low complexity" evidence="1">
    <location>
        <begin position="657"/>
        <end position="677"/>
    </location>
</feature>
<proteinExistence type="predicted"/>
<evidence type="ECO:0000313" key="4">
    <source>
        <dbReference type="Proteomes" id="UP000184608"/>
    </source>
</evidence>
<dbReference type="OrthoDB" id="8540209at2"/>
<keyword evidence="2" id="KW-0812">Transmembrane</keyword>
<evidence type="ECO:0000313" key="3">
    <source>
        <dbReference type="EMBL" id="SHI06898.1"/>
    </source>
</evidence>
<dbReference type="AlphaFoldDB" id="A0A1M5Y510"/>
<feature type="transmembrane region" description="Helical" evidence="2">
    <location>
        <begin position="830"/>
        <end position="852"/>
    </location>
</feature>
<feature type="region of interest" description="Disordered" evidence="1">
    <location>
        <begin position="273"/>
        <end position="299"/>
    </location>
</feature>